<dbReference type="EMBL" id="BAAABM010000066">
    <property type="protein sequence ID" value="GAA0368795.1"/>
    <property type="molecule type" value="Genomic_DNA"/>
</dbReference>
<reference evidence="3" key="1">
    <citation type="journal article" date="2019" name="Int. J. Syst. Evol. Microbiol.">
        <title>The Global Catalogue of Microorganisms (GCM) 10K type strain sequencing project: providing services to taxonomists for standard genome sequencing and annotation.</title>
        <authorList>
            <consortium name="The Broad Institute Genomics Platform"/>
            <consortium name="The Broad Institute Genome Sequencing Center for Infectious Disease"/>
            <person name="Wu L."/>
            <person name="Ma J."/>
        </authorList>
    </citation>
    <scope>NUCLEOTIDE SEQUENCE [LARGE SCALE GENOMIC DNA]</scope>
    <source>
        <strain evidence="3">JCM 3146</strain>
    </source>
</reference>
<gene>
    <name evidence="2" type="ORF">GCM10010151_68410</name>
</gene>
<feature type="transmembrane region" description="Helical" evidence="1">
    <location>
        <begin position="434"/>
        <end position="465"/>
    </location>
</feature>
<protein>
    <submittedName>
        <fullName evidence="2">Uncharacterized protein</fullName>
    </submittedName>
</protein>
<evidence type="ECO:0000313" key="2">
    <source>
        <dbReference type="EMBL" id="GAA0368795.1"/>
    </source>
</evidence>
<accession>A0ABP3HG40</accession>
<sequence>MSDDWWTDARQDRQIRDLREEVGAAYDYADRSSRTLQSKLTEVQGTLERRIDRLARSFDAFVELSDLRVEMAVFDREAAIRKEARRLLRSLARDAADPPRLDLNLDLDDCPGYWLGPATAALTALLRGDGVSADTHAAEAIRRDEARTALFLTLALAVAGRDAEAVPWLARTLPPLGETVTHVQRRLWAACAEGIFGETGRSHVERRLAAFVEGLPAADAAAEGRAWAERISASSRGGETSWLPRILRDQPALTGPQVDTARLARLRARIEETVPAVEPSPRTADDAGVAEFARLLVALVDEGSPAEAPLISRARELRQIIENGTAAPPESWDAPGGETRSLLRGDMFDEGSPALRLVALRAGRRWVAVAVGDLAEKASRPLPERVQVRVRGWGLSIGPDGADSTADAEAGIAARYATGPAAERVGLALAGAGVLGLVGTIAAGLGALAVLPAVIAVVGAVLWIVQRLARRTAAESAVREKERFLSETRQIADAFRELRARHETLATSVAKDRETILTFVG</sequence>
<dbReference type="Proteomes" id="UP001501822">
    <property type="component" value="Unassembled WGS sequence"/>
</dbReference>
<dbReference type="RefSeq" id="WP_252810740.1">
    <property type="nucleotide sequence ID" value="NZ_BAAABM010000066.1"/>
</dbReference>
<name>A0ABP3HG40_9ACTN</name>
<keyword evidence="1" id="KW-0812">Transmembrane</keyword>
<keyword evidence="1" id="KW-1133">Transmembrane helix</keyword>
<keyword evidence="3" id="KW-1185">Reference proteome</keyword>
<keyword evidence="1" id="KW-0472">Membrane</keyword>
<proteinExistence type="predicted"/>
<evidence type="ECO:0000256" key="1">
    <source>
        <dbReference type="SAM" id="Phobius"/>
    </source>
</evidence>
<organism evidence="2 3">
    <name type="scientific">Actinoallomurus spadix</name>
    <dbReference type="NCBI Taxonomy" id="79912"/>
    <lineage>
        <taxon>Bacteria</taxon>
        <taxon>Bacillati</taxon>
        <taxon>Actinomycetota</taxon>
        <taxon>Actinomycetes</taxon>
        <taxon>Streptosporangiales</taxon>
        <taxon>Thermomonosporaceae</taxon>
        <taxon>Actinoallomurus</taxon>
    </lineage>
</organism>
<comment type="caution">
    <text evidence="2">The sequence shown here is derived from an EMBL/GenBank/DDBJ whole genome shotgun (WGS) entry which is preliminary data.</text>
</comment>
<evidence type="ECO:0000313" key="3">
    <source>
        <dbReference type="Proteomes" id="UP001501822"/>
    </source>
</evidence>